<keyword evidence="1" id="KW-0472">Membrane</keyword>
<proteinExistence type="predicted"/>
<dbReference type="BioCyc" id="MPUL272635:G1GT6-423-MONOMER"/>
<dbReference type="KEGG" id="mpu:MYPU_4180"/>
<dbReference type="Proteomes" id="UP000000528">
    <property type="component" value="Chromosome"/>
</dbReference>
<evidence type="ECO:0000313" key="2">
    <source>
        <dbReference type="EMBL" id="CAC13591.1"/>
    </source>
</evidence>
<keyword evidence="3" id="KW-1185">Reference proteome</keyword>
<feature type="transmembrane region" description="Helical" evidence="1">
    <location>
        <begin position="102"/>
        <end position="128"/>
    </location>
</feature>
<name>Q98QE8_MYCPU</name>
<dbReference type="RefSeq" id="WP_010925219.1">
    <property type="nucleotide sequence ID" value="NC_002771.1"/>
</dbReference>
<keyword evidence="1" id="KW-0812">Transmembrane</keyword>
<dbReference type="AlphaFoldDB" id="Q98QE8"/>
<evidence type="ECO:0000313" key="3">
    <source>
        <dbReference type="Proteomes" id="UP000000528"/>
    </source>
</evidence>
<dbReference type="HOGENOM" id="CLU_854787_0_0_14"/>
<dbReference type="PIR" id="B90564">
    <property type="entry name" value="B90564"/>
</dbReference>
<keyword evidence="1" id="KW-1133">Transmembrane helix</keyword>
<gene>
    <name evidence="2" type="ordered locus">MYPU_4180</name>
</gene>
<organism evidence="3">
    <name type="scientific">Mycoplasmopsis pulmonis (strain UAB CTIP)</name>
    <name type="common">Mycoplasma pulmonis</name>
    <dbReference type="NCBI Taxonomy" id="272635"/>
    <lineage>
        <taxon>Bacteria</taxon>
        <taxon>Bacillati</taxon>
        <taxon>Mycoplasmatota</taxon>
        <taxon>Mycoplasmoidales</taxon>
        <taxon>Metamycoplasmataceae</taxon>
        <taxon>Mycoplasmopsis</taxon>
    </lineage>
</organism>
<evidence type="ECO:0000256" key="1">
    <source>
        <dbReference type="SAM" id="Phobius"/>
    </source>
</evidence>
<reference evidence="2 3" key="1">
    <citation type="journal article" date="2001" name="Nucleic Acids Res.">
        <title>The complete genome sequence of the murine respiratory pathogen Mycoplasma pulmonis.</title>
        <authorList>
            <person name="Chambaud I."/>
            <person name="Heilig R."/>
            <person name="Ferris S."/>
            <person name="Barbe V."/>
            <person name="Samson D."/>
            <person name="Galisson F."/>
            <person name="Moszer I."/>
            <person name="Dybvig K."/>
            <person name="Wroblewski H."/>
            <person name="Viari A."/>
            <person name="Rocha E.P.C."/>
            <person name="Blanchard A."/>
        </authorList>
    </citation>
    <scope>NUCLEOTIDE SEQUENCE [LARGE SCALE GENOMIC DNA]</scope>
    <source>
        <strain evidence="2 3">UAB CTIP</strain>
    </source>
</reference>
<feature type="transmembrane region" description="Helical" evidence="1">
    <location>
        <begin position="284"/>
        <end position="310"/>
    </location>
</feature>
<dbReference type="EMBL" id="AL445564">
    <property type="protein sequence ID" value="CAC13591.1"/>
    <property type="molecule type" value="Genomic_DNA"/>
</dbReference>
<feature type="transmembrane region" description="Helical" evidence="1">
    <location>
        <begin position="251"/>
        <end position="272"/>
    </location>
</feature>
<accession>Q98QE8</accession>
<sequence length="339" mass="41407">MRYKNMYTNDKENFYRFINLKIKKDLSFNFLVGIRAYINLIRAFLIPSISDLKIQLKISRVINYFRWINLLAYFVWIILILLFFPPIDIFGLKPDPIEHSGYFAILCLYTVALPYLYFFIHPFIIFLIKRILINIYEKSFGKFKKTKQYERNLYDEKDFIDWLNFLYDLKKIDSWYEVGIYYLEKDPSKKNEILNNINQFYVAKKIKKNKTSLWSKWVAKRQVFYIYNMSVFFKQIFINHTSYKMNKELEMIPFTVGASLGVFATITFFALHFSSKVFADQQEILYWIINLLPIINIFLYLQCYFLLQFLRYKIDYERKYTLRQIQKEKKFINFINTKK</sequence>
<feature type="transmembrane region" description="Helical" evidence="1">
    <location>
        <begin position="67"/>
        <end position="87"/>
    </location>
</feature>
<protein>
    <submittedName>
        <fullName evidence="2">Uncharacterized protein</fullName>
    </submittedName>
</protein>